<keyword evidence="4" id="KW-0804">Transcription</keyword>
<dbReference type="PRINTS" id="PR00039">
    <property type="entry name" value="HTHLYSR"/>
</dbReference>
<dbReference type="InterPro" id="IPR036388">
    <property type="entry name" value="WH-like_DNA-bd_sf"/>
</dbReference>
<feature type="domain" description="HTH lysR-type" evidence="5">
    <location>
        <begin position="1"/>
        <end position="58"/>
    </location>
</feature>
<evidence type="ECO:0000259" key="5">
    <source>
        <dbReference type="PROSITE" id="PS50931"/>
    </source>
</evidence>
<keyword evidence="3" id="KW-0238">DNA-binding</keyword>
<evidence type="ECO:0000256" key="4">
    <source>
        <dbReference type="ARBA" id="ARBA00023163"/>
    </source>
</evidence>
<dbReference type="Proteomes" id="UP001431449">
    <property type="component" value="Unassembled WGS sequence"/>
</dbReference>
<dbReference type="NCBIfam" id="NF009325">
    <property type="entry name" value="PRK12680.1"/>
    <property type="match status" value="1"/>
</dbReference>
<evidence type="ECO:0000256" key="3">
    <source>
        <dbReference type="ARBA" id="ARBA00023125"/>
    </source>
</evidence>
<dbReference type="SUPFAM" id="SSF53850">
    <property type="entry name" value="Periplasmic binding protein-like II"/>
    <property type="match status" value="1"/>
</dbReference>
<keyword evidence="7" id="KW-1185">Reference proteome</keyword>
<name>A0ABT0GID1_9GAMM</name>
<dbReference type="Pfam" id="PF03466">
    <property type="entry name" value="LysR_substrate"/>
    <property type="match status" value="1"/>
</dbReference>
<dbReference type="InterPro" id="IPR005119">
    <property type="entry name" value="LysR_subst-bd"/>
</dbReference>
<reference evidence="6" key="1">
    <citation type="submission" date="2022-04" db="EMBL/GenBank/DDBJ databases">
        <title>Lysobacter sp. CAU 1642 isolated from sea sand.</title>
        <authorList>
            <person name="Kim W."/>
        </authorList>
    </citation>
    <scope>NUCLEOTIDE SEQUENCE</scope>
    <source>
        <strain evidence="6">CAU 1642</strain>
    </source>
</reference>
<dbReference type="PANTHER" id="PTHR30126:SF6">
    <property type="entry name" value="HTH-TYPE TRANSCRIPTIONAL REGULATOR CYSB-RELATED"/>
    <property type="match status" value="1"/>
</dbReference>
<dbReference type="PANTHER" id="PTHR30126">
    <property type="entry name" value="HTH-TYPE TRANSCRIPTIONAL REGULATOR"/>
    <property type="match status" value="1"/>
</dbReference>
<dbReference type="SUPFAM" id="SSF46785">
    <property type="entry name" value="Winged helix' DNA-binding domain"/>
    <property type="match status" value="1"/>
</dbReference>
<protein>
    <submittedName>
        <fullName evidence="6">LysR family transcriptional regulator</fullName>
    </submittedName>
</protein>
<dbReference type="Gene3D" id="3.40.190.10">
    <property type="entry name" value="Periplasmic binding protein-like II"/>
    <property type="match status" value="2"/>
</dbReference>
<accession>A0ABT0GID1</accession>
<dbReference type="Gene3D" id="1.10.10.10">
    <property type="entry name" value="Winged helix-like DNA-binding domain superfamily/Winged helix DNA-binding domain"/>
    <property type="match status" value="1"/>
</dbReference>
<evidence type="ECO:0000313" key="6">
    <source>
        <dbReference type="EMBL" id="MCK7593745.1"/>
    </source>
</evidence>
<evidence type="ECO:0000313" key="7">
    <source>
        <dbReference type="Proteomes" id="UP001431449"/>
    </source>
</evidence>
<comment type="similarity">
    <text evidence="1">Belongs to the LysR transcriptional regulatory family.</text>
</comment>
<dbReference type="InterPro" id="IPR000847">
    <property type="entry name" value="LysR_HTH_N"/>
</dbReference>
<evidence type="ECO:0000256" key="2">
    <source>
        <dbReference type="ARBA" id="ARBA00023015"/>
    </source>
</evidence>
<sequence>MTLTQLRYLVAIADAGLNITLAADRVHATQPGLSKQLKQLEEELGFLLFSRRGRALGSVTPAGAEVLERARNIVAEADNIRAFAANQRREVQGELTVITTHTQARFVLPPAIAALVKRYPDVSVHLQPVGESDVLDLLARGSADIAITSTAGDIAPGGGLALPLFRWQRRVLVPKRHPIGELRAPGLSDLAAHPLLSYESSVRPESSLRRAFEAEGLMPQLALTARDADLIKTYVRAGLGVGLLAEMALLPEDDRDLTSLPAPASIPACTTWAVLPRERVLRDYTLDLLLALAPQLDRRDVRQALEINAPHDWPPPPEWQPA</sequence>
<dbReference type="RefSeq" id="WP_248207989.1">
    <property type="nucleotide sequence ID" value="NZ_JALNMH010000006.1"/>
</dbReference>
<gene>
    <name evidence="6" type="ORF">M0G41_08690</name>
</gene>
<dbReference type="InterPro" id="IPR036390">
    <property type="entry name" value="WH_DNA-bd_sf"/>
</dbReference>
<keyword evidence="2" id="KW-0805">Transcription regulation</keyword>
<organism evidence="6 7">
    <name type="scientific">Pseudomarimonas salicorniae</name>
    <dbReference type="NCBI Taxonomy" id="2933270"/>
    <lineage>
        <taxon>Bacteria</taxon>
        <taxon>Pseudomonadati</taxon>
        <taxon>Pseudomonadota</taxon>
        <taxon>Gammaproteobacteria</taxon>
        <taxon>Lysobacterales</taxon>
        <taxon>Lysobacteraceae</taxon>
        <taxon>Pseudomarimonas</taxon>
    </lineage>
</organism>
<dbReference type="PROSITE" id="PS50931">
    <property type="entry name" value="HTH_LYSR"/>
    <property type="match status" value="1"/>
</dbReference>
<dbReference type="EMBL" id="JALNMH010000006">
    <property type="protein sequence ID" value="MCK7593745.1"/>
    <property type="molecule type" value="Genomic_DNA"/>
</dbReference>
<comment type="caution">
    <text evidence="6">The sequence shown here is derived from an EMBL/GenBank/DDBJ whole genome shotgun (WGS) entry which is preliminary data.</text>
</comment>
<proteinExistence type="inferred from homology"/>
<evidence type="ECO:0000256" key="1">
    <source>
        <dbReference type="ARBA" id="ARBA00009437"/>
    </source>
</evidence>
<dbReference type="Pfam" id="PF00126">
    <property type="entry name" value="HTH_1"/>
    <property type="match status" value="1"/>
</dbReference>